<keyword evidence="3" id="KW-1185">Reference proteome</keyword>
<gene>
    <name evidence="2" type="ORF">FA13DRAFT_1647237</name>
</gene>
<comment type="caution">
    <text evidence="2">The sequence shown here is derived from an EMBL/GenBank/DDBJ whole genome shotgun (WGS) entry which is preliminary data.</text>
</comment>
<keyword evidence="1" id="KW-0175">Coiled coil</keyword>
<evidence type="ECO:0000313" key="3">
    <source>
        <dbReference type="Proteomes" id="UP000298030"/>
    </source>
</evidence>
<dbReference type="AlphaFoldDB" id="A0A4Y7SD36"/>
<dbReference type="OrthoDB" id="3248197at2759"/>
<dbReference type="EMBL" id="QPFP01000202">
    <property type="protein sequence ID" value="TEB19237.1"/>
    <property type="molecule type" value="Genomic_DNA"/>
</dbReference>
<evidence type="ECO:0008006" key="4">
    <source>
        <dbReference type="Google" id="ProtNLM"/>
    </source>
</evidence>
<organism evidence="2 3">
    <name type="scientific">Coprinellus micaceus</name>
    <name type="common">Glistening ink-cap mushroom</name>
    <name type="synonym">Coprinus micaceus</name>
    <dbReference type="NCBI Taxonomy" id="71717"/>
    <lineage>
        <taxon>Eukaryota</taxon>
        <taxon>Fungi</taxon>
        <taxon>Dikarya</taxon>
        <taxon>Basidiomycota</taxon>
        <taxon>Agaricomycotina</taxon>
        <taxon>Agaricomycetes</taxon>
        <taxon>Agaricomycetidae</taxon>
        <taxon>Agaricales</taxon>
        <taxon>Agaricineae</taxon>
        <taxon>Psathyrellaceae</taxon>
        <taxon>Coprinellus</taxon>
    </lineage>
</organism>
<reference evidence="2 3" key="1">
    <citation type="journal article" date="2019" name="Nat. Ecol. Evol.">
        <title>Megaphylogeny resolves global patterns of mushroom evolution.</title>
        <authorList>
            <person name="Varga T."/>
            <person name="Krizsan K."/>
            <person name="Foldi C."/>
            <person name="Dima B."/>
            <person name="Sanchez-Garcia M."/>
            <person name="Sanchez-Ramirez S."/>
            <person name="Szollosi G.J."/>
            <person name="Szarkandi J.G."/>
            <person name="Papp V."/>
            <person name="Albert L."/>
            <person name="Andreopoulos W."/>
            <person name="Angelini C."/>
            <person name="Antonin V."/>
            <person name="Barry K.W."/>
            <person name="Bougher N.L."/>
            <person name="Buchanan P."/>
            <person name="Buyck B."/>
            <person name="Bense V."/>
            <person name="Catcheside P."/>
            <person name="Chovatia M."/>
            <person name="Cooper J."/>
            <person name="Damon W."/>
            <person name="Desjardin D."/>
            <person name="Finy P."/>
            <person name="Geml J."/>
            <person name="Haridas S."/>
            <person name="Hughes K."/>
            <person name="Justo A."/>
            <person name="Karasinski D."/>
            <person name="Kautmanova I."/>
            <person name="Kiss B."/>
            <person name="Kocsube S."/>
            <person name="Kotiranta H."/>
            <person name="LaButti K.M."/>
            <person name="Lechner B.E."/>
            <person name="Liimatainen K."/>
            <person name="Lipzen A."/>
            <person name="Lukacs Z."/>
            <person name="Mihaltcheva S."/>
            <person name="Morgado L.N."/>
            <person name="Niskanen T."/>
            <person name="Noordeloos M.E."/>
            <person name="Ohm R.A."/>
            <person name="Ortiz-Santana B."/>
            <person name="Ovrebo C."/>
            <person name="Racz N."/>
            <person name="Riley R."/>
            <person name="Savchenko A."/>
            <person name="Shiryaev A."/>
            <person name="Soop K."/>
            <person name="Spirin V."/>
            <person name="Szebenyi C."/>
            <person name="Tomsovsky M."/>
            <person name="Tulloss R.E."/>
            <person name="Uehling J."/>
            <person name="Grigoriev I.V."/>
            <person name="Vagvolgyi C."/>
            <person name="Papp T."/>
            <person name="Martin F.M."/>
            <person name="Miettinen O."/>
            <person name="Hibbett D.S."/>
            <person name="Nagy L.G."/>
        </authorList>
    </citation>
    <scope>NUCLEOTIDE SEQUENCE [LARGE SCALE GENOMIC DNA]</scope>
    <source>
        <strain evidence="2 3">FP101781</strain>
    </source>
</reference>
<protein>
    <recommendedName>
        <fullName evidence="4">F-box domain-containing protein</fullName>
    </recommendedName>
</protein>
<dbReference type="Proteomes" id="UP000298030">
    <property type="component" value="Unassembled WGS sequence"/>
</dbReference>
<proteinExistence type="predicted"/>
<feature type="coiled-coil region" evidence="1">
    <location>
        <begin position="29"/>
        <end position="56"/>
    </location>
</feature>
<feature type="non-terminal residue" evidence="2">
    <location>
        <position position="131"/>
    </location>
</feature>
<sequence>MAESSPFSSHLRTNYVPSDREVYILKEFIENQRASVEELTRKIQETKASVTQMEVQRAAYLKSIEDHSKLLSPIRRISDDVLSPMFTFCLETMDPTEHERGPGLSRGKISVVLSHVSMLWRDLALRNPLLW</sequence>
<evidence type="ECO:0000313" key="2">
    <source>
        <dbReference type="EMBL" id="TEB19237.1"/>
    </source>
</evidence>
<name>A0A4Y7SD36_COPMI</name>
<evidence type="ECO:0000256" key="1">
    <source>
        <dbReference type="SAM" id="Coils"/>
    </source>
</evidence>
<accession>A0A4Y7SD36</accession>